<evidence type="ECO:0000256" key="1">
    <source>
        <dbReference type="ARBA" id="ARBA00004651"/>
    </source>
</evidence>
<dbReference type="SMART" id="SM00008">
    <property type="entry name" value="HormR"/>
    <property type="match status" value="1"/>
</dbReference>
<keyword evidence="3" id="KW-1003">Cell membrane</keyword>
<gene>
    <name evidence="10" type="ORF">G9C98_000467</name>
</gene>
<comment type="subcellular location">
    <subcellularLocation>
        <location evidence="1">Cell membrane</location>
        <topology evidence="1">Multi-pass membrane protein</topology>
    </subcellularLocation>
</comment>
<dbReference type="PROSITE" id="PS50261">
    <property type="entry name" value="G_PROTEIN_RECEP_F2_4"/>
    <property type="match status" value="1"/>
</dbReference>
<dbReference type="GO" id="GO:0005886">
    <property type="term" value="C:plasma membrane"/>
    <property type="evidence" value="ECO:0007669"/>
    <property type="project" value="UniProtKB-SubCell"/>
</dbReference>
<dbReference type="InterPro" id="IPR000832">
    <property type="entry name" value="GPCR_2_secretin-like"/>
</dbReference>
<keyword evidence="11" id="KW-1185">Reference proteome</keyword>
<keyword evidence="5 7" id="KW-1133">Transmembrane helix</keyword>
<protein>
    <submittedName>
        <fullName evidence="10">Uncharacterized protein</fullName>
    </submittedName>
</protein>
<evidence type="ECO:0000256" key="5">
    <source>
        <dbReference type="ARBA" id="ARBA00022989"/>
    </source>
</evidence>
<feature type="transmembrane region" description="Helical" evidence="7">
    <location>
        <begin position="218"/>
        <end position="237"/>
    </location>
</feature>
<evidence type="ECO:0000256" key="2">
    <source>
        <dbReference type="ARBA" id="ARBA00005314"/>
    </source>
</evidence>
<feature type="domain" description="G-protein coupled receptors family 2 profile 1" evidence="8">
    <location>
        <begin position="14"/>
        <end position="98"/>
    </location>
</feature>
<reference evidence="10" key="1">
    <citation type="submission" date="2020-03" db="EMBL/GenBank/DDBJ databases">
        <authorList>
            <person name="Chebbi M.A."/>
            <person name="Drezen J.M."/>
        </authorList>
    </citation>
    <scope>NUCLEOTIDE SEQUENCE</scope>
    <source>
        <tissue evidence="10">Whole body</tissue>
    </source>
</reference>
<dbReference type="OrthoDB" id="5967113at2759"/>
<evidence type="ECO:0000313" key="11">
    <source>
        <dbReference type="Proteomes" id="UP000729913"/>
    </source>
</evidence>
<comment type="caution">
    <text evidence="10">The sequence shown here is derived from an EMBL/GenBank/DDBJ whole genome shotgun (WGS) entry which is preliminary data.</text>
</comment>
<dbReference type="PANTHER" id="PTHR45620:SF17">
    <property type="entry name" value="PDF RECEPTOR"/>
    <property type="match status" value="1"/>
</dbReference>
<feature type="transmembrane region" description="Helical" evidence="7">
    <location>
        <begin position="179"/>
        <end position="198"/>
    </location>
</feature>
<dbReference type="PANTHER" id="PTHR45620">
    <property type="entry name" value="PDF RECEPTOR-LIKE PROTEIN-RELATED"/>
    <property type="match status" value="1"/>
</dbReference>
<dbReference type="GO" id="GO:0007188">
    <property type="term" value="P:adenylate cyclase-modulating G protein-coupled receptor signaling pathway"/>
    <property type="evidence" value="ECO:0007669"/>
    <property type="project" value="TreeGrafter"/>
</dbReference>
<organism evidence="10 11">
    <name type="scientific">Cotesia typhae</name>
    <dbReference type="NCBI Taxonomy" id="2053667"/>
    <lineage>
        <taxon>Eukaryota</taxon>
        <taxon>Metazoa</taxon>
        <taxon>Ecdysozoa</taxon>
        <taxon>Arthropoda</taxon>
        <taxon>Hexapoda</taxon>
        <taxon>Insecta</taxon>
        <taxon>Pterygota</taxon>
        <taxon>Neoptera</taxon>
        <taxon>Endopterygota</taxon>
        <taxon>Hymenoptera</taxon>
        <taxon>Apocrita</taxon>
        <taxon>Ichneumonoidea</taxon>
        <taxon>Braconidae</taxon>
        <taxon>Microgastrinae</taxon>
        <taxon>Cotesia</taxon>
    </lineage>
</organism>
<name>A0A8J5VAZ7_9HYME</name>
<dbReference type="GO" id="GO:0007166">
    <property type="term" value="P:cell surface receptor signaling pathway"/>
    <property type="evidence" value="ECO:0007669"/>
    <property type="project" value="InterPro"/>
</dbReference>
<evidence type="ECO:0000259" key="9">
    <source>
        <dbReference type="PROSITE" id="PS50261"/>
    </source>
</evidence>
<evidence type="ECO:0000256" key="4">
    <source>
        <dbReference type="ARBA" id="ARBA00022692"/>
    </source>
</evidence>
<dbReference type="InterPro" id="IPR050332">
    <property type="entry name" value="GPCR_2"/>
</dbReference>
<accession>A0A8J5VAZ7</accession>
<dbReference type="PROSITE" id="PS50227">
    <property type="entry name" value="G_PROTEIN_RECEP_F2_3"/>
    <property type="match status" value="1"/>
</dbReference>
<evidence type="ECO:0000256" key="7">
    <source>
        <dbReference type="SAM" id="Phobius"/>
    </source>
</evidence>
<dbReference type="InterPro" id="IPR017981">
    <property type="entry name" value="GPCR_2-like_7TM"/>
</dbReference>
<evidence type="ECO:0000313" key="10">
    <source>
        <dbReference type="EMBL" id="KAG8039738.1"/>
    </source>
</evidence>
<dbReference type="Proteomes" id="UP000729913">
    <property type="component" value="Unassembled WGS sequence"/>
</dbReference>
<dbReference type="InterPro" id="IPR001879">
    <property type="entry name" value="GPCR_2_extracellular_dom"/>
</dbReference>
<feature type="domain" description="G-protein coupled receptors family 2 profile 2" evidence="9">
    <location>
        <begin position="179"/>
        <end position="271"/>
    </location>
</feature>
<evidence type="ECO:0000259" key="8">
    <source>
        <dbReference type="PROSITE" id="PS50227"/>
    </source>
</evidence>
<dbReference type="PROSITE" id="PS00650">
    <property type="entry name" value="G_PROTEIN_RECEP_F2_2"/>
    <property type="match status" value="1"/>
</dbReference>
<keyword evidence="6 7" id="KW-0472">Membrane</keyword>
<dbReference type="Pfam" id="PF02793">
    <property type="entry name" value="HRM"/>
    <property type="match status" value="1"/>
</dbReference>
<feature type="transmembrane region" description="Helical" evidence="7">
    <location>
        <begin position="127"/>
        <end position="149"/>
    </location>
</feature>
<evidence type="ECO:0000256" key="6">
    <source>
        <dbReference type="ARBA" id="ARBA00023136"/>
    </source>
</evidence>
<keyword evidence="4 7" id="KW-0812">Transmembrane</keyword>
<dbReference type="GO" id="GO:0008528">
    <property type="term" value="F:G protein-coupled peptide receptor activity"/>
    <property type="evidence" value="ECO:0007669"/>
    <property type="project" value="TreeGrafter"/>
</dbReference>
<proteinExistence type="inferred from homology"/>
<evidence type="ECO:0000256" key="3">
    <source>
        <dbReference type="ARBA" id="ARBA00022475"/>
    </source>
</evidence>
<dbReference type="EMBL" id="JAAOIC020000032">
    <property type="protein sequence ID" value="KAG8039738.1"/>
    <property type="molecule type" value="Genomic_DNA"/>
</dbReference>
<dbReference type="Pfam" id="PF00002">
    <property type="entry name" value="7tm_2"/>
    <property type="match status" value="1"/>
</dbReference>
<dbReference type="InterPro" id="IPR017983">
    <property type="entry name" value="GPCR_2_secretin-like_CS"/>
</dbReference>
<reference evidence="10" key="2">
    <citation type="submission" date="2021-04" db="EMBL/GenBank/DDBJ databases">
        <title>Genome-wide patterns of bracovirus chromosomal integration into multiple host tissues during parasitism.</title>
        <authorList>
            <person name="Chebbi M.A.C."/>
        </authorList>
    </citation>
    <scope>NUCLEOTIDE SEQUENCE</scope>
    <source>
        <tissue evidence="10">Whole body</tissue>
    </source>
</reference>
<dbReference type="AlphaFoldDB" id="A0A8J5VAZ7"/>
<feature type="transmembrane region" description="Helical" evidence="7">
    <location>
        <begin position="243"/>
        <end position="270"/>
    </location>
</feature>
<sequence>MSDFSDINNNTEEFCRLQYNNFSTPDGEIWCNWVWDSILCWPPIKASSTVTQRCPLANGIDTTKFAERRCSDDGRWLGRNGERSSNGWTNYTPCFTPEMLLLIRKLYTGDEHAAKIKLDIAEKTRTLEFVGLTTSLAALLLSLAIFWRFRQFYAKRVMFSSNTQEQLCSCGCSSKVFSFIIWLQLNFLFLMNIVRVLVVKLRQSRTSETQQARKAVRAAAVLLPLLGITNLISMAAAPLETTIWFAIWSYTTHFLTSFQGLFIATLYCFLNGEVKLLIRHVRIALKKTMSVYMSLRGSNRSNRRLSTFSGCHSQRIAADVDEGELRSRGWIRLCCRDGDTPPSDRRVE</sequence>
<comment type="similarity">
    <text evidence="2">Belongs to the G-protein coupled receptor 2 family.</text>
</comment>